<organism evidence="13 14">
    <name type="scientific">Leuconostoc holzapfelii</name>
    <dbReference type="NCBI Taxonomy" id="434464"/>
    <lineage>
        <taxon>Bacteria</taxon>
        <taxon>Bacillati</taxon>
        <taxon>Bacillota</taxon>
        <taxon>Bacilli</taxon>
        <taxon>Lactobacillales</taxon>
        <taxon>Lactobacillaceae</taxon>
        <taxon>Leuconostoc</taxon>
    </lineage>
</organism>
<evidence type="ECO:0000313" key="13">
    <source>
        <dbReference type="EMBL" id="NKZ17642.1"/>
    </source>
</evidence>
<dbReference type="UniPathway" id="UPA00378"/>
<evidence type="ECO:0000256" key="3">
    <source>
        <dbReference type="ARBA" id="ARBA00009481"/>
    </source>
</evidence>
<evidence type="ECO:0000256" key="4">
    <source>
        <dbReference type="ARBA" id="ARBA00022475"/>
    </source>
</evidence>
<dbReference type="Proteomes" id="UP000590460">
    <property type="component" value="Unassembled WGS sequence"/>
</dbReference>
<dbReference type="InterPro" id="IPR014267">
    <property type="entry name" value="GtfA"/>
</dbReference>
<evidence type="ECO:0000256" key="1">
    <source>
        <dbReference type="ARBA" id="ARBA00004202"/>
    </source>
</evidence>
<keyword evidence="6 11" id="KW-0328">Glycosyltransferase</keyword>
<dbReference type="EC" id="2.4.1.-" evidence="11"/>
<dbReference type="InterPro" id="IPR054396">
    <property type="entry name" value="GtfA_EBD"/>
</dbReference>
<feature type="binding site" evidence="11">
    <location>
        <begin position="383"/>
        <end position="384"/>
    </location>
    <ligand>
        <name>UDP</name>
        <dbReference type="ChEBI" id="CHEBI:58223"/>
    </ligand>
</feature>
<dbReference type="PANTHER" id="PTHR12526">
    <property type="entry name" value="GLYCOSYLTRANSFERASE"/>
    <property type="match status" value="1"/>
</dbReference>
<dbReference type="GO" id="GO:0016757">
    <property type="term" value="F:glycosyltransferase activity"/>
    <property type="evidence" value="ECO:0007669"/>
    <property type="project" value="UniProtKB-UniRule"/>
</dbReference>
<evidence type="ECO:0000256" key="5">
    <source>
        <dbReference type="ARBA" id="ARBA00022490"/>
    </source>
</evidence>
<accession>A0A846ZFG0</accession>
<keyword evidence="9 11" id="KW-0472">Membrane</keyword>
<comment type="pathway">
    <text evidence="2 11">Protein modification; protein glycosylation.</text>
</comment>
<dbReference type="HAMAP" id="MF_01472">
    <property type="entry name" value="GtfA"/>
    <property type="match status" value="1"/>
</dbReference>
<dbReference type="PANTHER" id="PTHR12526:SF629">
    <property type="entry name" value="TEICHURONIC ACID BIOSYNTHESIS GLYCOSYLTRANSFERASE TUAH-RELATED"/>
    <property type="match status" value="1"/>
</dbReference>
<comment type="catalytic activity">
    <reaction evidence="10 11">
        <text>L-seryl-[protein] + UDP-N-acetyl-alpha-D-glucosamine = 3-O-[N-acetyl-alpha-D-glucosaminyl]-L-seryl-[protein] + UDP + H(+)</text>
        <dbReference type="Rhea" id="RHEA:59872"/>
        <dbReference type="Rhea" id="RHEA-COMP:9863"/>
        <dbReference type="Rhea" id="RHEA-COMP:15471"/>
        <dbReference type="ChEBI" id="CHEBI:15378"/>
        <dbReference type="ChEBI" id="CHEBI:29999"/>
        <dbReference type="ChEBI" id="CHEBI:57705"/>
        <dbReference type="ChEBI" id="CHEBI:58223"/>
        <dbReference type="ChEBI" id="CHEBI:143279"/>
    </reaction>
</comment>
<evidence type="ECO:0000256" key="2">
    <source>
        <dbReference type="ARBA" id="ARBA00004922"/>
    </source>
</evidence>
<dbReference type="CDD" id="cd04949">
    <property type="entry name" value="GT4_GtfA-like"/>
    <property type="match status" value="1"/>
</dbReference>
<keyword evidence="8 11" id="KW-0547">Nucleotide-binding</keyword>
<comment type="caution">
    <text evidence="13">The sequence shown here is derived from an EMBL/GenBank/DDBJ whole genome shotgun (WGS) entry which is preliminary data.</text>
</comment>
<evidence type="ECO:0000259" key="12">
    <source>
        <dbReference type="Pfam" id="PF22145"/>
    </source>
</evidence>
<feature type="binding site" evidence="11">
    <location>
        <begin position="403"/>
        <end position="406"/>
    </location>
    <ligand>
        <name>N-acetyl-D-glucosamine</name>
        <dbReference type="ChEBI" id="CHEBI:506227"/>
    </ligand>
</feature>
<name>A0A846ZFG0_9LACO</name>
<dbReference type="GO" id="GO:0000166">
    <property type="term" value="F:nucleotide binding"/>
    <property type="evidence" value="ECO:0007669"/>
    <property type="project" value="UniProtKB-KW"/>
</dbReference>
<feature type="binding site" evidence="11">
    <location>
        <position position="241"/>
    </location>
    <ligand>
        <name>N-acetyl-D-glucosamine</name>
        <dbReference type="ChEBI" id="CHEBI:506227"/>
    </ligand>
</feature>
<dbReference type="GO" id="GO:0005886">
    <property type="term" value="C:plasma membrane"/>
    <property type="evidence" value="ECO:0007669"/>
    <property type="project" value="UniProtKB-SubCell"/>
</dbReference>
<proteinExistence type="inferred from homology"/>
<keyword evidence="4 11" id="KW-1003">Cell membrane</keyword>
<evidence type="ECO:0000256" key="9">
    <source>
        <dbReference type="ARBA" id="ARBA00023136"/>
    </source>
</evidence>
<evidence type="ECO:0000313" key="14">
    <source>
        <dbReference type="Proteomes" id="UP000590460"/>
    </source>
</evidence>
<reference evidence="13 14" key="1">
    <citation type="submission" date="2020-04" db="EMBL/GenBank/DDBJ databases">
        <title>MicrobeNet Type strains.</title>
        <authorList>
            <person name="Nicholson A.C."/>
        </authorList>
    </citation>
    <scope>NUCLEOTIDE SEQUENCE [LARGE SCALE GENOMIC DNA]</scope>
    <source>
        <strain evidence="13 14">CCUG 54536</strain>
    </source>
</reference>
<feature type="domain" description="GtfA extended beta-sheet meander" evidence="12">
    <location>
        <begin position="95"/>
        <end position="190"/>
    </location>
</feature>
<dbReference type="Gene3D" id="3.40.50.2000">
    <property type="entry name" value="Glycogen Phosphorylase B"/>
    <property type="match status" value="2"/>
</dbReference>
<dbReference type="AlphaFoldDB" id="A0A846ZFG0"/>
<gene>
    <name evidence="11 13" type="primary">gtfA</name>
    <name evidence="13" type="ORF">HF966_00315</name>
</gene>
<dbReference type="FunFam" id="3.40.50.2000:FF:000196">
    <property type="entry name" value="UDP-N-acetylglucosamine--peptide N-acetylglucosaminyltransferase GtfA subunit"/>
    <property type="match status" value="1"/>
</dbReference>
<dbReference type="Pfam" id="PF13692">
    <property type="entry name" value="Glyco_trans_1_4"/>
    <property type="match status" value="1"/>
</dbReference>
<dbReference type="SUPFAM" id="SSF53756">
    <property type="entry name" value="UDP-Glycosyltransferase/glycogen phosphorylase"/>
    <property type="match status" value="1"/>
</dbReference>
<dbReference type="EMBL" id="JAAXPO010000001">
    <property type="protein sequence ID" value="NKZ17642.1"/>
    <property type="molecule type" value="Genomic_DNA"/>
</dbReference>
<sequence>MTVYNINLGIGWANSGVEYAQLYRSKIFQQMQQPAKFIFLDFISSDNIEHLTHNLGFRDEDVIWLYQYFTDIKIAPTTYRTDDLEQTFAHDFDRVERTDNFVRYYFDAAEEMVTGYFGTKNKEVIERAEFVSKGKLIRKDFFTTTRLFSEYYAPRDDRAYLYERHYFNNDGSVAYEELIDGDQVMYRFKDRILYHHTELVAYLLQSLGLTRHDVIILDRETGVGSTVFKNKGQAKLGVVVHAEHFSENYTNQHHILWNNFYEYQFTQASHVDFFITATAAQKKVLDRHFKKYLGQKPKVVEIPVGNLAALRQPEKPRRHHSLLTASRLAPEKHVDWLAKAVVKVQQVIPDVTFDIYGNGAEGDKIRQVISDNHAEDYIQLKGHADMTAIYENYAAYISASTSEGFGLTLMEAVGSGLPIIGFDVPYGNQNFILPDKNGYLVAYNEAQAIEDYTDGLAQAIIKLLEQPDLTAFSQASYQLAEKYLNSAVQATWRKALAEVTHD</sequence>
<comment type="subcellular location">
    <subcellularLocation>
        <location evidence="1 11">Cell membrane</location>
        <topology evidence="1 11">Peripheral membrane protein</topology>
    </subcellularLocation>
    <subcellularLocation>
        <location evidence="11">Cytoplasm</location>
    </subcellularLocation>
    <text evidence="11">Cell membrane association requires GtfB.</text>
</comment>
<comment type="similarity">
    <text evidence="3 11">Belongs to the glycosyltransferase group 1 family. Glycosyltransferase 4 subfamily.</text>
</comment>
<comment type="function">
    <text evidence="11">Required for polymorphic O-glycosylation of the serine-rich repeat protein in this bacteria. Catalyzes the first step in glycosylation by transferring N-acetylglucosamine from UDP-GlcNAc to serine residues in the substrate protein. Part of the accessory SecA2/SecY2 system specifically required to export serine-rich repeat cell wall proteins usually encoded upstream in the same operon.</text>
</comment>
<dbReference type="NCBIfam" id="TIGR02918">
    <property type="entry name" value="accessory Sec system glycosyltransferase GtfA"/>
    <property type="match status" value="1"/>
</dbReference>
<evidence type="ECO:0000256" key="11">
    <source>
        <dbReference type="HAMAP-Rule" id="MF_01472"/>
    </source>
</evidence>
<evidence type="ECO:0000256" key="10">
    <source>
        <dbReference type="ARBA" id="ARBA00052053"/>
    </source>
</evidence>
<feature type="binding site" evidence="11">
    <location>
        <begin position="16"/>
        <end position="19"/>
    </location>
    <ligand>
        <name>UDP</name>
        <dbReference type="ChEBI" id="CHEBI:58223"/>
    </ligand>
</feature>
<dbReference type="GO" id="GO:0017122">
    <property type="term" value="C:protein N-acetylglucosaminyltransferase complex"/>
    <property type="evidence" value="ECO:0007669"/>
    <property type="project" value="UniProtKB-UniRule"/>
</dbReference>
<dbReference type="Pfam" id="PF22145">
    <property type="entry name" value="GtfA_EBD"/>
    <property type="match status" value="1"/>
</dbReference>
<comment type="subunit">
    <text evidence="11">Forms a heterotetramer with 2 subunits each of GtfA and GtfB. Part of the accessory SecA2/SecY2 protein translocation apparatus.</text>
</comment>
<dbReference type="GO" id="GO:0005737">
    <property type="term" value="C:cytoplasm"/>
    <property type="evidence" value="ECO:0007669"/>
    <property type="project" value="UniProtKB-SubCell"/>
</dbReference>
<protein>
    <recommendedName>
        <fullName evidence="11">UDP-N-acetylglucosamine--peptide N-acetylglucosaminyltransferase GtfA subunit</fullName>
        <ecNumber evidence="11">2.4.1.-</ecNumber>
    </recommendedName>
    <alternativeName>
        <fullName evidence="11">Glycosyltransferase GtfA</fullName>
    </alternativeName>
</protein>
<keyword evidence="7 11" id="KW-0808">Transferase</keyword>
<dbReference type="RefSeq" id="WP_168675679.1">
    <property type="nucleotide sequence ID" value="NZ_BPKV01000010.1"/>
</dbReference>
<evidence type="ECO:0000256" key="6">
    <source>
        <dbReference type="ARBA" id="ARBA00022676"/>
    </source>
</evidence>
<evidence type="ECO:0000256" key="8">
    <source>
        <dbReference type="ARBA" id="ARBA00022741"/>
    </source>
</evidence>
<keyword evidence="5 11" id="KW-0963">Cytoplasm</keyword>
<evidence type="ECO:0000256" key="7">
    <source>
        <dbReference type="ARBA" id="ARBA00022679"/>
    </source>
</evidence>